<evidence type="ECO:0000313" key="2">
    <source>
        <dbReference type="EMBL" id="UNI15448.1"/>
    </source>
</evidence>
<organism evidence="2 3">
    <name type="scientific">Purpureocillium takamizusanense</name>
    <dbReference type="NCBI Taxonomy" id="2060973"/>
    <lineage>
        <taxon>Eukaryota</taxon>
        <taxon>Fungi</taxon>
        <taxon>Dikarya</taxon>
        <taxon>Ascomycota</taxon>
        <taxon>Pezizomycotina</taxon>
        <taxon>Sordariomycetes</taxon>
        <taxon>Hypocreomycetidae</taxon>
        <taxon>Hypocreales</taxon>
        <taxon>Ophiocordycipitaceae</taxon>
        <taxon>Purpureocillium</taxon>
    </lineage>
</organism>
<evidence type="ECO:0000313" key="3">
    <source>
        <dbReference type="Proteomes" id="UP000829364"/>
    </source>
</evidence>
<gene>
    <name evidence="2" type="ORF">JDV02_001982</name>
</gene>
<keyword evidence="3" id="KW-1185">Reference proteome</keyword>
<keyword evidence="1" id="KW-0732">Signal</keyword>
<dbReference type="RefSeq" id="XP_047838929.1">
    <property type="nucleotide sequence ID" value="XM_047982959.1"/>
</dbReference>
<dbReference type="Proteomes" id="UP000829364">
    <property type="component" value="Chromosome 2"/>
</dbReference>
<dbReference type="AlphaFoldDB" id="A0A9Q8QA76"/>
<dbReference type="SUPFAM" id="SSF49870">
    <property type="entry name" value="Osmotin, thaumatin-like protein"/>
    <property type="match status" value="1"/>
</dbReference>
<dbReference type="InterPro" id="IPR037176">
    <property type="entry name" value="Osmotin/thaumatin-like_sf"/>
</dbReference>
<protein>
    <recommendedName>
        <fullName evidence="4">Thaumatin-like protein</fullName>
    </recommendedName>
</protein>
<name>A0A9Q8QA76_9HYPO</name>
<feature type="signal peptide" evidence="1">
    <location>
        <begin position="1"/>
        <end position="23"/>
    </location>
</feature>
<dbReference type="OrthoDB" id="430315at2759"/>
<sequence length="280" mass="29077">MAPSPSSHTLLCLLAFAATSAVASPLLQPGPTPTPVAAAAAPIDNGVQLGAAVINHAVDAASPVAGGGPPTVTPVDFAGAAAWASELTVTIQNRYDGDIKTRHVNGGGVPLPYGNPGTGIIPRGGQAVFTVPRGWHGNVAVNDGYFPVDTGDESQIEGSFMNQGQGERGDINVSYVNGFSVPIVCKCNENNLWAGCSKNLWELGRCPNDNWKHSCRNDARKDGWTTPPGPFFMPCRGATGAYTFPADDLANSLNAKCSREQYTCCVGKGCAPNPAQNGFH</sequence>
<evidence type="ECO:0000256" key="1">
    <source>
        <dbReference type="SAM" id="SignalP"/>
    </source>
</evidence>
<dbReference type="EMBL" id="CP086355">
    <property type="protein sequence ID" value="UNI15448.1"/>
    <property type="molecule type" value="Genomic_DNA"/>
</dbReference>
<accession>A0A9Q8QA76</accession>
<evidence type="ECO:0008006" key="4">
    <source>
        <dbReference type="Google" id="ProtNLM"/>
    </source>
</evidence>
<feature type="chain" id="PRO_5040413392" description="Thaumatin-like protein" evidence="1">
    <location>
        <begin position="24"/>
        <end position="280"/>
    </location>
</feature>
<proteinExistence type="predicted"/>
<dbReference type="KEGG" id="ptkz:JDV02_001982"/>
<reference evidence="2" key="1">
    <citation type="submission" date="2021-11" db="EMBL/GenBank/DDBJ databases">
        <title>Purpureocillium_takamizusanense_genome.</title>
        <authorList>
            <person name="Nguyen N.-H."/>
        </authorList>
    </citation>
    <scope>NUCLEOTIDE SEQUENCE</scope>
    <source>
        <strain evidence="2">PT3</strain>
    </source>
</reference>
<dbReference type="GeneID" id="72063943"/>